<gene>
    <name evidence="2" type="ORF">LVY72_23705</name>
</gene>
<dbReference type="RefSeq" id="WP_237827364.1">
    <property type="nucleotide sequence ID" value="NZ_JAKLTQ010000035.1"/>
</dbReference>
<evidence type="ECO:0000313" key="3">
    <source>
        <dbReference type="Proteomes" id="UP001165368"/>
    </source>
</evidence>
<evidence type="ECO:0000313" key="2">
    <source>
        <dbReference type="EMBL" id="MCG2624900.1"/>
    </source>
</evidence>
<sequence length="108" mass="11459">MPSLGNDGDTIHSVVGETMDIGTLEEHAASVGSMIADLDAPGGYGRDALEAVHHQTELLAKRLLAAGEGTPALKKEIFGWVLRLRNERARPTSSALKGGTPAMGQRRR</sequence>
<comment type="caution">
    <text evidence="2">The sequence shown here is derived from an EMBL/GenBank/DDBJ whole genome shotgun (WGS) entry which is preliminary data.</text>
</comment>
<evidence type="ECO:0000256" key="1">
    <source>
        <dbReference type="SAM" id="MobiDB-lite"/>
    </source>
</evidence>
<accession>A0ABS9LE22</accession>
<name>A0ABS9LE22_9MICC</name>
<keyword evidence="3" id="KW-1185">Reference proteome</keyword>
<reference evidence="2" key="1">
    <citation type="submission" date="2022-01" db="EMBL/GenBank/DDBJ databases">
        <authorList>
            <person name="Jo J.-H."/>
            <person name="Im W.-T."/>
        </authorList>
    </citation>
    <scope>NUCLEOTIDE SEQUENCE</scope>
    <source>
        <strain evidence="2">I2-34</strain>
    </source>
</reference>
<protein>
    <submittedName>
        <fullName evidence="2">Uncharacterized protein</fullName>
    </submittedName>
</protein>
<feature type="region of interest" description="Disordered" evidence="1">
    <location>
        <begin position="89"/>
        <end position="108"/>
    </location>
</feature>
<dbReference type="EMBL" id="JAKLTQ010000035">
    <property type="protein sequence ID" value="MCG2624900.1"/>
    <property type="molecule type" value="Genomic_DNA"/>
</dbReference>
<proteinExistence type="predicted"/>
<organism evidence="2 3">
    <name type="scientific">Arthrobacter hankyongi</name>
    <dbReference type="NCBI Taxonomy" id="2904801"/>
    <lineage>
        <taxon>Bacteria</taxon>
        <taxon>Bacillati</taxon>
        <taxon>Actinomycetota</taxon>
        <taxon>Actinomycetes</taxon>
        <taxon>Micrococcales</taxon>
        <taxon>Micrococcaceae</taxon>
        <taxon>Arthrobacter</taxon>
    </lineage>
</organism>
<dbReference type="Proteomes" id="UP001165368">
    <property type="component" value="Unassembled WGS sequence"/>
</dbReference>